<organism evidence="1 2">
    <name type="scientific">Ataeniobius toweri</name>
    <dbReference type="NCBI Taxonomy" id="208326"/>
    <lineage>
        <taxon>Eukaryota</taxon>
        <taxon>Metazoa</taxon>
        <taxon>Chordata</taxon>
        <taxon>Craniata</taxon>
        <taxon>Vertebrata</taxon>
        <taxon>Euteleostomi</taxon>
        <taxon>Actinopterygii</taxon>
        <taxon>Neopterygii</taxon>
        <taxon>Teleostei</taxon>
        <taxon>Neoteleostei</taxon>
        <taxon>Acanthomorphata</taxon>
        <taxon>Ovalentaria</taxon>
        <taxon>Atherinomorphae</taxon>
        <taxon>Cyprinodontiformes</taxon>
        <taxon>Goodeidae</taxon>
        <taxon>Ataeniobius</taxon>
    </lineage>
</organism>
<dbReference type="InterPro" id="IPR021109">
    <property type="entry name" value="Peptidase_aspartic_dom_sf"/>
</dbReference>
<gene>
    <name evidence="1" type="ORF">ATANTOWER_000679</name>
</gene>
<dbReference type="CDD" id="cd00303">
    <property type="entry name" value="retropepsin_like"/>
    <property type="match status" value="1"/>
</dbReference>
<protein>
    <recommendedName>
        <fullName evidence="3">Peptidase aspartic putative domain-containing protein</fullName>
    </recommendedName>
</protein>
<evidence type="ECO:0008006" key="3">
    <source>
        <dbReference type="Google" id="ProtNLM"/>
    </source>
</evidence>
<proteinExistence type="predicted"/>
<evidence type="ECO:0000313" key="2">
    <source>
        <dbReference type="Proteomes" id="UP001345963"/>
    </source>
</evidence>
<comment type="caution">
    <text evidence="1">The sequence shown here is derived from an EMBL/GenBank/DDBJ whole genome shotgun (WGS) entry which is preliminary data.</text>
</comment>
<name>A0ABU7ALV4_9TELE</name>
<evidence type="ECO:0000313" key="1">
    <source>
        <dbReference type="EMBL" id="MED6239014.1"/>
    </source>
</evidence>
<reference evidence="1 2" key="1">
    <citation type="submission" date="2021-07" db="EMBL/GenBank/DDBJ databases">
        <authorList>
            <person name="Palmer J.M."/>
        </authorList>
    </citation>
    <scope>NUCLEOTIDE SEQUENCE [LARGE SCALE GENOMIC DNA]</scope>
    <source>
        <strain evidence="1 2">AT_MEX2019</strain>
        <tissue evidence="1">Muscle</tissue>
    </source>
</reference>
<accession>A0ABU7ALV4</accession>
<dbReference type="Gene3D" id="2.40.70.10">
    <property type="entry name" value="Acid Proteases"/>
    <property type="match status" value="1"/>
</dbReference>
<keyword evidence="2" id="KW-1185">Reference proteome</keyword>
<sequence length="96" mass="10641">MDHTKIPTCPRLILPAKILLSHSSHELTALVDSGCERDLIDSTLVEKLGIRTVQLSTPLRAEALDGKELPRITHRTEQLQLVLSVRCSPNLHTDIA</sequence>
<dbReference type="Proteomes" id="UP001345963">
    <property type="component" value="Unassembled WGS sequence"/>
</dbReference>
<dbReference type="EMBL" id="JAHUTI010020736">
    <property type="protein sequence ID" value="MED6239014.1"/>
    <property type="molecule type" value="Genomic_DNA"/>
</dbReference>